<evidence type="ECO:0000256" key="8">
    <source>
        <dbReference type="PIRSR" id="PIRSR602401-1"/>
    </source>
</evidence>
<evidence type="ECO:0000256" key="10">
    <source>
        <dbReference type="SAM" id="SignalP"/>
    </source>
</evidence>
<dbReference type="InterPro" id="IPR002401">
    <property type="entry name" value="Cyt_P450_E_grp-I"/>
</dbReference>
<dbReference type="GO" id="GO:0020037">
    <property type="term" value="F:heme binding"/>
    <property type="evidence" value="ECO:0007669"/>
    <property type="project" value="InterPro"/>
</dbReference>
<keyword evidence="6 8" id="KW-0408">Iron</keyword>
<dbReference type="GO" id="GO:0005506">
    <property type="term" value="F:iron ion binding"/>
    <property type="evidence" value="ECO:0007669"/>
    <property type="project" value="InterPro"/>
</dbReference>
<evidence type="ECO:0000256" key="3">
    <source>
        <dbReference type="ARBA" id="ARBA00022617"/>
    </source>
</evidence>
<dbReference type="SUPFAM" id="SSF48264">
    <property type="entry name" value="Cytochrome P450"/>
    <property type="match status" value="1"/>
</dbReference>
<dbReference type="Pfam" id="PF00067">
    <property type="entry name" value="p450"/>
    <property type="match status" value="2"/>
</dbReference>
<dbReference type="PROSITE" id="PS00086">
    <property type="entry name" value="CYTOCHROME_P450"/>
    <property type="match status" value="1"/>
</dbReference>
<dbReference type="GO" id="GO:0016705">
    <property type="term" value="F:oxidoreductase activity, acting on paired donors, with incorporation or reduction of molecular oxygen"/>
    <property type="evidence" value="ECO:0007669"/>
    <property type="project" value="InterPro"/>
</dbReference>
<evidence type="ECO:0000256" key="4">
    <source>
        <dbReference type="ARBA" id="ARBA00022723"/>
    </source>
</evidence>
<dbReference type="PANTHER" id="PTHR47955:SF14">
    <property type="entry name" value="OS01G0543600 PROTEIN"/>
    <property type="match status" value="1"/>
</dbReference>
<dbReference type="OrthoDB" id="1470350at2759"/>
<dbReference type="InterPro" id="IPR036396">
    <property type="entry name" value="Cyt_P450_sf"/>
</dbReference>
<reference evidence="11" key="1">
    <citation type="journal article" date="2015" name="Nat. Genet.">
        <title>The pineapple genome and the evolution of CAM photosynthesis.</title>
        <authorList>
            <person name="Ming R."/>
            <person name="VanBuren R."/>
            <person name="Wai C.M."/>
            <person name="Tang H."/>
            <person name="Schatz M.C."/>
            <person name="Bowers J.E."/>
            <person name="Lyons E."/>
            <person name="Wang M.L."/>
            <person name="Chen J."/>
            <person name="Biggers E."/>
            <person name="Zhang J."/>
            <person name="Huang L."/>
            <person name="Zhang L."/>
            <person name="Miao W."/>
            <person name="Zhang J."/>
            <person name="Ye Z."/>
            <person name="Miao C."/>
            <person name="Lin Z."/>
            <person name="Wang H."/>
            <person name="Zhou H."/>
            <person name="Yim W.C."/>
            <person name="Priest H.D."/>
            <person name="Zheng C."/>
            <person name="Woodhouse M."/>
            <person name="Edger P.P."/>
            <person name="Guyot R."/>
            <person name="Guo H.B."/>
            <person name="Guo H."/>
            <person name="Zheng G."/>
            <person name="Singh R."/>
            <person name="Sharma A."/>
            <person name="Min X."/>
            <person name="Zheng Y."/>
            <person name="Lee H."/>
            <person name="Gurtowski J."/>
            <person name="Sedlazeck F.J."/>
            <person name="Harkess A."/>
            <person name="McKain M.R."/>
            <person name="Liao Z."/>
            <person name="Fang J."/>
            <person name="Liu J."/>
            <person name="Zhang X."/>
            <person name="Zhang Q."/>
            <person name="Hu W."/>
            <person name="Qin Y."/>
            <person name="Wang K."/>
            <person name="Chen L.Y."/>
            <person name="Shirley N."/>
            <person name="Lin Y.R."/>
            <person name="Liu L.Y."/>
            <person name="Hernandez A.G."/>
            <person name="Wright C.L."/>
            <person name="Bulone V."/>
            <person name="Tuskan G.A."/>
            <person name="Heath K."/>
            <person name="Zee F."/>
            <person name="Moore P.H."/>
            <person name="Sunkar R."/>
            <person name="Leebens-Mack J.H."/>
            <person name="Mockler T."/>
            <person name="Bennetzen J.L."/>
            <person name="Freeling M."/>
            <person name="Sankoff D."/>
            <person name="Paterson A.H."/>
            <person name="Zhu X."/>
            <person name="Yang X."/>
            <person name="Smith J.A."/>
            <person name="Cushman J.C."/>
            <person name="Paull R.E."/>
            <person name="Yu Q."/>
        </authorList>
    </citation>
    <scope>NUCLEOTIDE SEQUENCE [LARGE SCALE GENOMIC DNA]</scope>
    <source>
        <strain evidence="11">cv. F153</strain>
    </source>
</reference>
<comment type="cofactor">
    <cofactor evidence="1 8">
        <name>heme</name>
        <dbReference type="ChEBI" id="CHEBI:30413"/>
    </cofactor>
</comment>
<protein>
    <submittedName>
        <fullName evidence="12">Cytochrome P450 71A1-like isoform X2</fullName>
    </submittedName>
</protein>
<keyword evidence="11" id="KW-1185">Reference proteome</keyword>
<feature type="binding site" description="axial binding residue" evidence="8">
    <location>
        <position position="339"/>
    </location>
    <ligand>
        <name>heme</name>
        <dbReference type="ChEBI" id="CHEBI:30413"/>
    </ligand>
    <ligandPart>
        <name>Fe</name>
        <dbReference type="ChEBI" id="CHEBI:18248"/>
    </ligandPart>
</feature>
<dbReference type="FunFam" id="1.10.630.10:FF:000126">
    <property type="entry name" value="Predicted protein"/>
    <property type="match status" value="1"/>
</dbReference>
<dbReference type="AlphaFoldDB" id="A0A6P5ELJ1"/>
<evidence type="ECO:0000256" key="6">
    <source>
        <dbReference type="ARBA" id="ARBA00023004"/>
    </source>
</evidence>
<keyword evidence="5 9" id="KW-0560">Oxidoreductase</keyword>
<name>A0A6P5ELJ1_ANACO</name>
<evidence type="ECO:0000256" key="5">
    <source>
        <dbReference type="ARBA" id="ARBA00023002"/>
    </source>
</evidence>
<gene>
    <name evidence="12" type="primary">LOC109707461</name>
</gene>
<dbReference type="InterPro" id="IPR001128">
    <property type="entry name" value="Cyt_P450"/>
</dbReference>
<evidence type="ECO:0000256" key="1">
    <source>
        <dbReference type="ARBA" id="ARBA00001971"/>
    </source>
</evidence>
<dbReference type="CDD" id="cd11072">
    <property type="entry name" value="CYP71-like"/>
    <property type="match status" value="1"/>
</dbReference>
<keyword evidence="7 9" id="KW-0503">Monooxygenase</keyword>
<accession>A0A6P5ELJ1</accession>
<evidence type="ECO:0000256" key="9">
    <source>
        <dbReference type="RuleBase" id="RU000461"/>
    </source>
</evidence>
<evidence type="ECO:0000313" key="11">
    <source>
        <dbReference type="Proteomes" id="UP000515123"/>
    </source>
</evidence>
<dbReference type="Gene3D" id="1.10.630.10">
    <property type="entry name" value="Cytochrome P450"/>
    <property type="match status" value="2"/>
</dbReference>
<evidence type="ECO:0000313" key="12">
    <source>
        <dbReference type="RefSeq" id="XP_020084317.1"/>
    </source>
</evidence>
<sequence>MHPILAFVLLLPLFLLLSITKRALSKKPNFPPSPPRLPLIGNLHQLGSLPHLSLTSLSKKYGPLMLLRLGEIRTLIVSTPDMAREVMKTHDLSFANRPTSKVTEILLYNNMDVGFSPYGDYFPRLAWLGVFFGLSSRARRNFERLDDLLDEVIVEHEDRKKVDEEKDFVDVLLSLQKDSNLDFKLEKDHMKAILADMFGAGTETTSITLEWAMAEIVRNFKVMKKLQDEVRGIVGKNHVVREDDLNSMTYLKAVVKETLRLHPPAPLLIPRESIEDRYIKDYFIPKKTRVIVNGWAINRDPEFWEEPNEFRPERFIDSSVDFKGNDLQFIPFGAGRRICPGIQFAVLNIELALANLIHRFEWELPHGLRREELDMNEKPGLVTRRAEKLHLVAKPCLP</sequence>
<reference evidence="12" key="2">
    <citation type="submission" date="2025-08" db="UniProtKB">
        <authorList>
            <consortium name="RefSeq"/>
        </authorList>
    </citation>
    <scope>IDENTIFICATION</scope>
    <source>
        <tissue evidence="12">Leaf</tissue>
    </source>
</reference>
<dbReference type="GO" id="GO:0004497">
    <property type="term" value="F:monooxygenase activity"/>
    <property type="evidence" value="ECO:0007669"/>
    <property type="project" value="UniProtKB-KW"/>
</dbReference>
<dbReference type="PRINTS" id="PR00463">
    <property type="entry name" value="EP450I"/>
</dbReference>
<keyword evidence="3 8" id="KW-0349">Heme</keyword>
<dbReference type="PRINTS" id="PR00385">
    <property type="entry name" value="P450"/>
</dbReference>
<proteinExistence type="inferred from homology"/>
<dbReference type="Proteomes" id="UP000515123">
    <property type="component" value="Linkage group 1"/>
</dbReference>
<comment type="similarity">
    <text evidence="2 9">Belongs to the cytochrome P450 family.</text>
</comment>
<evidence type="ECO:0000256" key="7">
    <source>
        <dbReference type="ARBA" id="ARBA00023033"/>
    </source>
</evidence>
<dbReference type="PANTHER" id="PTHR47955">
    <property type="entry name" value="CYTOCHROME P450 FAMILY 71 PROTEIN"/>
    <property type="match status" value="1"/>
</dbReference>
<feature type="signal peptide" evidence="10">
    <location>
        <begin position="1"/>
        <end position="25"/>
    </location>
</feature>
<keyword evidence="10" id="KW-0732">Signal</keyword>
<keyword evidence="4 8" id="KW-0479">Metal-binding</keyword>
<dbReference type="RefSeq" id="XP_020084317.1">
    <property type="nucleotide sequence ID" value="XM_020228728.1"/>
</dbReference>
<evidence type="ECO:0000256" key="2">
    <source>
        <dbReference type="ARBA" id="ARBA00010617"/>
    </source>
</evidence>
<dbReference type="InterPro" id="IPR017972">
    <property type="entry name" value="Cyt_P450_CS"/>
</dbReference>
<organism evidence="11 12">
    <name type="scientific">Ananas comosus</name>
    <name type="common">Pineapple</name>
    <name type="synonym">Ananas ananas</name>
    <dbReference type="NCBI Taxonomy" id="4615"/>
    <lineage>
        <taxon>Eukaryota</taxon>
        <taxon>Viridiplantae</taxon>
        <taxon>Streptophyta</taxon>
        <taxon>Embryophyta</taxon>
        <taxon>Tracheophyta</taxon>
        <taxon>Spermatophyta</taxon>
        <taxon>Magnoliopsida</taxon>
        <taxon>Liliopsida</taxon>
        <taxon>Poales</taxon>
        <taxon>Bromeliaceae</taxon>
        <taxon>Bromelioideae</taxon>
        <taxon>Ananas</taxon>
    </lineage>
</organism>
<feature type="chain" id="PRO_5027799530" evidence="10">
    <location>
        <begin position="26"/>
        <end position="398"/>
    </location>
</feature>
<dbReference type="GeneID" id="109707461"/>